<feature type="non-terminal residue" evidence="2">
    <location>
        <position position="110"/>
    </location>
</feature>
<evidence type="ECO:0000256" key="1">
    <source>
        <dbReference type="SAM" id="MobiDB-lite"/>
    </source>
</evidence>
<protein>
    <submittedName>
        <fullName evidence="2">11241_t:CDS:1</fullName>
    </submittedName>
</protein>
<keyword evidence="3" id="KW-1185">Reference proteome</keyword>
<feature type="compositionally biased region" description="Polar residues" evidence="1">
    <location>
        <begin position="11"/>
        <end position="22"/>
    </location>
</feature>
<name>A0ABN7WFB4_GIGMA</name>
<reference evidence="2 3" key="1">
    <citation type="submission" date="2021-06" db="EMBL/GenBank/DDBJ databases">
        <authorList>
            <person name="Kallberg Y."/>
            <person name="Tangrot J."/>
            <person name="Rosling A."/>
        </authorList>
    </citation>
    <scope>NUCLEOTIDE SEQUENCE [LARGE SCALE GENOMIC DNA]</scope>
    <source>
        <strain evidence="2 3">120-4 pot B 10/14</strain>
    </source>
</reference>
<evidence type="ECO:0000313" key="3">
    <source>
        <dbReference type="Proteomes" id="UP000789901"/>
    </source>
</evidence>
<dbReference type="Proteomes" id="UP000789901">
    <property type="component" value="Unassembled WGS sequence"/>
</dbReference>
<gene>
    <name evidence="2" type="ORF">GMARGA_LOCUS29940</name>
</gene>
<organism evidence="2 3">
    <name type="scientific">Gigaspora margarita</name>
    <dbReference type="NCBI Taxonomy" id="4874"/>
    <lineage>
        <taxon>Eukaryota</taxon>
        <taxon>Fungi</taxon>
        <taxon>Fungi incertae sedis</taxon>
        <taxon>Mucoromycota</taxon>
        <taxon>Glomeromycotina</taxon>
        <taxon>Glomeromycetes</taxon>
        <taxon>Diversisporales</taxon>
        <taxon>Gigasporaceae</taxon>
        <taxon>Gigaspora</taxon>
    </lineage>
</organism>
<evidence type="ECO:0000313" key="2">
    <source>
        <dbReference type="EMBL" id="CAG8829242.1"/>
    </source>
</evidence>
<accession>A0ABN7WFB4</accession>
<proteinExistence type="predicted"/>
<dbReference type="EMBL" id="CAJVQB010041169">
    <property type="protein sequence ID" value="CAG8829242.1"/>
    <property type="molecule type" value="Genomic_DNA"/>
</dbReference>
<feature type="region of interest" description="Disordered" evidence="1">
    <location>
        <begin position="1"/>
        <end position="22"/>
    </location>
</feature>
<comment type="caution">
    <text evidence="2">The sequence shown here is derived from an EMBL/GenBank/DDBJ whole genome shotgun (WGS) entry which is preliminary data.</text>
</comment>
<sequence length="110" mass="12895">MLDSITKLKSKSTQQQNMPLKQIVNTSQSSNYKLYESNLSKFMQEHVLEYIDVTGDAMKLKPNVPVPPITNGWEEICKNLFLERIAHFKKEYGEERKQLQKENLEYDSII</sequence>